<dbReference type="OrthoDB" id="2655622at2759"/>
<protein>
    <submittedName>
        <fullName evidence="1">Unplaced genomic scaffold scaffold_4578, whole genome shotgun sequence</fullName>
    </submittedName>
</protein>
<accession>A0A0D0CSF3</accession>
<reference evidence="1 2" key="1">
    <citation type="submission" date="2014-04" db="EMBL/GenBank/DDBJ databases">
        <authorList>
            <consortium name="DOE Joint Genome Institute"/>
            <person name="Kuo A."/>
            <person name="Kohler A."/>
            <person name="Jargeat P."/>
            <person name="Nagy L.G."/>
            <person name="Floudas D."/>
            <person name="Copeland A."/>
            <person name="Barry K.W."/>
            <person name="Cichocki N."/>
            <person name="Veneault-Fourrey C."/>
            <person name="LaButti K."/>
            <person name="Lindquist E.A."/>
            <person name="Lipzen A."/>
            <person name="Lundell T."/>
            <person name="Morin E."/>
            <person name="Murat C."/>
            <person name="Sun H."/>
            <person name="Tunlid A."/>
            <person name="Henrissat B."/>
            <person name="Grigoriev I.V."/>
            <person name="Hibbett D.S."/>
            <person name="Martin F."/>
            <person name="Nordberg H.P."/>
            <person name="Cantor M.N."/>
            <person name="Hua S.X."/>
        </authorList>
    </citation>
    <scope>NUCLEOTIDE SEQUENCE [LARGE SCALE GENOMIC DNA]</scope>
    <source>
        <strain evidence="1 2">Ve08.2h10</strain>
    </source>
</reference>
<gene>
    <name evidence="1" type="ORF">PAXRUDRAFT_65920</name>
</gene>
<dbReference type="Proteomes" id="UP000054538">
    <property type="component" value="Unassembled WGS sequence"/>
</dbReference>
<dbReference type="InParanoid" id="A0A0D0CSF3"/>
<sequence>MGQHTDVLLFSLTKASSPLSHRNFTCDKFIWWSKQTRPYGTSLPLSCPICGALQCWDWLTSHRS</sequence>
<keyword evidence="2" id="KW-1185">Reference proteome</keyword>
<dbReference type="EMBL" id="KN829400">
    <property type="protein sequence ID" value="KIK73821.1"/>
    <property type="molecule type" value="Genomic_DNA"/>
</dbReference>
<organism evidence="1 2">
    <name type="scientific">Paxillus rubicundulus Ve08.2h10</name>
    <dbReference type="NCBI Taxonomy" id="930991"/>
    <lineage>
        <taxon>Eukaryota</taxon>
        <taxon>Fungi</taxon>
        <taxon>Dikarya</taxon>
        <taxon>Basidiomycota</taxon>
        <taxon>Agaricomycotina</taxon>
        <taxon>Agaricomycetes</taxon>
        <taxon>Agaricomycetidae</taxon>
        <taxon>Boletales</taxon>
        <taxon>Paxilineae</taxon>
        <taxon>Paxillaceae</taxon>
        <taxon>Paxillus</taxon>
    </lineage>
</organism>
<feature type="non-terminal residue" evidence="1">
    <location>
        <position position="64"/>
    </location>
</feature>
<name>A0A0D0CSF3_9AGAM</name>
<dbReference type="AlphaFoldDB" id="A0A0D0CSF3"/>
<evidence type="ECO:0000313" key="1">
    <source>
        <dbReference type="EMBL" id="KIK73821.1"/>
    </source>
</evidence>
<evidence type="ECO:0000313" key="2">
    <source>
        <dbReference type="Proteomes" id="UP000054538"/>
    </source>
</evidence>
<dbReference type="HOGENOM" id="CLU_2873909_0_0_1"/>
<proteinExistence type="predicted"/>
<reference evidence="2" key="2">
    <citation type="submission" date="2015-01" db="EMBL/GenBank/DDBJ databases">
        <title>Evolutionary Origins and Diversification of the Mycorrhizal Mutualists.</title>
        <authorList>
            <consortium name="DOE Joint Genome Institute"/>
            <consortium name="Mycorrhizal Genomics Consortium"/>
            <person name="Kohler A."/>
            <person name="Kuo A."/>
            <person name="Nagy L.G."/>
            <person name="Floudas D."/>
            <person name="Copeland A."/>
            <person name="Barry K.W."/>
            <person name="Cichocki N."/>
            <person name="Veneault-Fourrey C."/>
            <person name="LaButti K."/>
            <person name="Lindquist E.A."/>
            <person name="Lipzen A."/>
            <person name="Lundell T."/>
            <person name="Morin E."/>
            <person name="Murat C."/>
            <person name="Riley R."/>
            <person name="Ohm R."/>
            <person name="Sun H."/>
            <person name="Tunlid A."/>
            <person name="Henrissat B."/>
            <person name="Grigoriev I.V."/>
            <person name="Hibbett D.S."/>
            <person name="Martin F."/>
        </authorList>
    </citation>
    <scope>NUCLEOTIDE SEQUENCE [LARGE SCALE GENOMIC DNA]</scope>
    <source>
        <strain evidence="2">Ve08.2h10</strain>
    </source>
</reference>